<keyword evidence="2" id="KW-1185">Reference proteome</keyword>
<dbReference type="EMBL" id="CP011807">
    <property type="protein sequence ID" value="AKM29281.1"/>
    <property type="molecule type" value="Genomic_DNA"/>
</dbReference>
<organism evidence="1 2">
    <name type="scientific">Pandoraea faecigallinarum</name>
    <dbReference type="NCBI Taxonomy" id="656179"/>
    <lineage>
        <taxon>Bacteria</taxon>
        <taxon>Pseudomonadati</taxon>
        <taxon>Pseudomonadota</taxon>
        <taxon>Betaproteobacteria</taxon>
        <taxon>Burkholderiales</taxon>
        <taxon>Burkholderiaceae</taxon>
        <taxon>Pandoraea</taxon>
    </lineage>
</organism>
<evidence type="ECO:0000313" key="2">
    <source>
        <dbReference type="Proteomes" id="UP000035651"/>
    </source>
</evidence>
<dbReference type="RefSeq" id="WP_047905226.1">
    <property type="nucleotide sequence ID" value="NZ_CP011807.3"/>
</dbReference>
<dbReference type="AlphaFoldDB" id="A0A0H3WRW0"/>
<dbReference type="PATRIC" id="fig|656179.3.peg.611"/>
<protein>
    <submittedName>
        <fullName evidence="1">Uncharacterized protein</fullName>
    </submittedName>
</protein>
<name>A0A0H3WRW0_9BURK</name>
<evidence type="ECO:0000313" key="1">
    <source>
        <dbReference type="EMBL" id="AKM29281.1"/>
    </source>
</evidence>
<dbReference type="STRING" id="656179.AB870_02770"/>
<reference evidence="1" key="1">
    <citation type="submission" date="2016-06" db="EMBL/GenBank/DDBJ databases">
        <title>Complete Genome Sequence of Pandoraea faecigallinarum DSM-23572.</title>
        <authorList>
            <person name="Yong D."/>
            <person name="Ee R."/>
            <person name="Lim Y.-L."/>
            <person name="Yin W.-F."/>
            <person name="Chan K.-G."/>
        </authorList>
    </citation>
    <scope>NUCLEOTIDE SEQUENCE</scope>
    <source>
        <strain evidence="1">DSM 23572</strain>
    </source>
</reference>
<proteinExistence type="predicted"/>
<accession>A0A0H3WRW0</accession>
<sequence length="80" mass="8964">MTDSERITALEAHLFAQTWLLTALLDTHPRRDLLSEEFEVLAERHISMALGSGASDANISALEAARERWRAWLKPPGHQG</sequence>
<gene>
    <name evidence="1" type="ORF">AB870_02770</name>
</gene>
<dbReference type="Proteomes" id="UP000035651">
    <property type="component" value="Chromosome"/>
</dbReference>
<dbReference type="KEGG" id="pfg:AB870_02770"/>